<name>A0A0E9SF65_ANGAN</name>
<organism evidence="1">
    <name type="scientific">Anguilla anguilla</name>
    <name type="common">European freshwater eel</name>
    <name type="synonym">Muraena anguilla</name>
    <dbReference type="NCBI Taxonomy" id="7936"/>
    <lineage>
        <taxon>Eukaryota</taxon>
        <taxon>Metazoa</taxon>
        <taxon>Chordata</taxon>
        <taxon>Craniata</taxon>
        <taxon>Vertebrata</taxon>
        <taxon>Euteleostomi</taxon>
        <taxon>Actinopterygii</taxon>
        <taxon>Neopterygii</taxon>
        <taxon>Teleostei</taxon>
        <taxon>Anguilliformes</taxon>
        <taxon>Anguillidae</taxon>
        <taxon>Anguilla</taxon>
    </lineage>
</organism>
<dbReference type="EMBL" id="GBXM01068558">
    <property type="protein sequence ID" value="JAH40019.1"/>
    <property type="molecule type" value="Transcribed_RNA"/>
</dbReference>
<reference evidence="1" key="2">
    <citation type="journal article" date="2015" name="Fish Shellfish Immunol.">
        <title>Early steps in the European eel (Anguilla anguilla)-Vibrio vulnificus interaction in the gills: Role of the RtxA13 toxin.</title>
        <authorList>
            <person name="Callol A."/>
            <person name="Pajuelo D."/>
            <person name="Ebbesson L."/>
            <person name="Teles M."/>
            <person name="MacKenzie S."/>
            <person name="Amaro C."/>
        </authorList>
    </citation>
    <scope>NUCLEOTIDE SEQUENCE</scope>
</reference>
<reference evidence="1" key="1">
    <citation type="submission" date="2014-11" db="EMBL/GenBank/DDBJ databases">
        <authorList>
            <person name="Amaro Gonzalez C."/>
        </authorList>
    </citation>
    <scope>NUCLEOTIDE SEQUENCE</scope>
</reference>
<dbReference type="AlphaFoldDB" id="A0A0E9SF65"/>
<protein>
    <submittedName>
        <fullName evidence="1">Uncharacterized protein</fullName>
    </submittedName>
</protein>
<proteinExistence type="predicted"/>
<accession>A0A0E9SF65</accession>
<evidence type="ECO:0000313" key="1">
    <source>
        <dbReference type="EMBL" id="JAH40019.1"/>
    </source>
</evidence>
<sequence length="17" mass="1869">MHYPCTLSTAPSLSPYT</sequence>